<accession>A0A497JF72</accession>
<feature type="transmembrane region" description="Helical" evidence="1">
    <location>
        <begin position="31"/>
        <end position="50"/>
    </location>
</feature>
<protein>
    <submittedName>
        <fullName evidence="2">Uncharacterized protein</fullName>
    </submittedName>
</protein>
<feature type="transmembrane region" description="Helical" evidence="1">
    <location>
        <begin position="62"/>
        <end position="86"/>
    </location>
</feature>
<feature type="transmembrane region" description="Helical" evidence="1">
    <location>
        <begin position="135"/>
        <end position="155"/>
    </location>
</feature>
<feature type="transmembrane region" description="Helical" evidence="1">
    <location>
        <begin position="234"/>
        <end position="256"/>
    </location>
</feature>
<comment type="caution">
    <text evidence="2">The sequence shown here is derived from an EMBL/GenBank/DDBJ whole genome shotgun (WGS) entry which is preliminary data.</text>
</comment>
<gene>
    <name evidence="2" type="ORF">DRO07_02900</name>
</gene>
<sequence length="390" mass="45195">MLLLIFKKLKINQIFALLYLFYPVIFWQSRTLYAGILVLTGFLAAFYFYLSNKEKHWVLSGVFLGLAMLARYDAALGIGAILLALLIKNRKKLLFVLAGFLPVLFAIVLFNTFAYGSPVGTGYGHSGTGLLYSTIFGADVVSIIFYITMLLLLYPLMFASPYLLRKFNFKLEFALFSIAYLFFAARYNPFHFNISLFTLPLRMRYGLPLAGMLIIPYGLFLQKILEKYKSKEKLLLAGYWLFIVLLFAGIMFASHIHAKFLNERRAVFEQIYANTPENALIIGSSDDCMYFLNGMFPKRRYLNIDLEQGLAGNPQNLSIEQFIDDKTYVLELRYGNRSGRESARQHVIEKEREKIKEFIEKNKDRLQLVFETDKPHYLRIYKFSLEMKND</sequence>
<keyword evidence="1" id="KW-0472">Membrane</keyword>
<proteinExistence type="predicted"/>
<reference evidence="2 3" key="1">
    <citation type="submission" date="2018-06" db="EMBL/GenBank/DDBJ databases">
        <title>Extensive metabolic versatility and redundancy in microbially diverse, dynamic hydrothermal sediments.</title>
        <authorList>
            <person name="Dombrowski N."/>
            <person name="Teske A."/>
            <person name="Baker B.J."/>
        </authorList>
    </citation>
    <scope>NUCLEOTIDE SEQUENCE [LARGE SCALE GENOMIC DNA]</scope>
    <source>
        <strain evidence="2">B9_G13</strain>
    </source>
</reference>
<organism evidence="2 3">
    <name type="scientific">Candidatus Iainarchaeum sp</name>
    <dbReference type="NCBI Taxonomy" id="3101447"/>
    <lineage>
        <taxon>Archaea</taxon>
        <taxon>Candidatus Iainarchaeota</taxon>
        <taxon>Candidatus Iainarchaeia</taxon>
        <taxon>Candidatus Iainarchaeales</taxon>
        <taxon>Candidatus Iainarchaeaceae</taxon>
        <taxon>Candidatus Iainarchaeum</taxon>
    </lineage>
</organism>
<feature type="transmembrane region" description="Helical" evidence="1">
    <location>
        <begin position="167"/>
        <end position="185"/>
    </location>
</feature>
<feature type="transmembrane region" description="Helical" evidence="1">
    <location>
        <begin position="93"/>
        <end position="115"/>
    </location>
</feature>
<dbReference type="EMBL" id="QMWO01000109">
    <property type="protein sequence ID" value="RLG68945.1"/>
    <property type="molecule type" value="Genomic_DNA"/>
</dbReference>
<keyword evidence="1" id="KW-1133">Transmembrane helix</keyword>
<dbReference type="AlphaFoldDB" id="A0A497JF72"/>
<evidence type="ECO:0000313" key="3">
    <source>
        <dbReference type="Proteomes" id="UP000277633"/>
    </source>
</evidence>
<name>A0A497JF72_9ARCH</name>
<evidence type="ECO:0000313" key="2">
    <source>
        <dbReference type="EMBL" id="RLG68945.1"/>
    </source>
</evidence>
<dbReference type="Proteomes" id="UP000277633">
    <property type="component" value="Unassembled WGS sequence"/>
</dbReference>
<keyword evidence="1" id="KW-0812">Transmembrane</keyword>
<evidence type="ECO:0000256" key="1">
    <source>
        <dbReference type="SAM" id="Phobius"/>
    </source>
</evidence>
<feature type="transmembrane region" description="Helical" evidence="1">
    <location>
        <begin position="205"/>
        <end position="222"/>
    </location>
</feature>